<dbReference type="RefSeq" id="WP_320499783.1">
    <property type="nucleotide sequence ID" value="NZ_JAXCLX010000001.1"/>
</dbReference>
<comment type="caution">
    <text evidence="4">The sequence shown here is derived from an EMBL/GenBank/DDBJ whole genome shotgun (WGS) entry which is preliminary data.</text>
</comment>
<dbReference type="SMART" id="SM00091">
    <property type="entry name" value="PAS"/>
    <property type="match status" value="2"/>
</dbReference>
<dbReference type="EMBL" id="JAXCLX010000001">
    <property type="protein sequence ID" value="MDY0871352.1"/>
    <property type="molecule type" value="Genomic_DNA"/>
</dbReference>
<dbReference type="PANTHER" id="PTHR43065:SF23">
    <property type="entry name" value="SENSOR HISTIDINE KINASE PDTAS"/>
    <property type="match status" value="1"/>
</dbReference>
<organism evidence="4 5">
    <name type="scientific">Dongia rigui</name>
    <dbReference type="NCBI Taxonomy" id="940149"/>
    <lineage>
        <taxon>Bacteria</taxon>
        <taxon>Pseudomonadati</taxon>
        <taxon>Pseudomonadota</taxon>
        <taxon>Alphaproteobacteria</taxon>
        <taxon>Rhodospirillales</taxon>
        <taxon>Dongiaceae</taxon>
        <taxon>Dongia</taxon>
    </lineage>
</organism>
<proteinExistence type="predicted"/>
<accession>A0ABU5DVM7</accession>
<reference evidence="4 5" key="1">
    <citation type="journal article" date="2013" name="Antonie Van Leeuwenhoek">
        <title>Dongia rigui sp. nov., isolated from freshwater of a large wetland in Korea.</title>
        <authorList>
            <person name="Baik K.S."/>
            <person name="Hwang Y.M."/>
            <person name="Choi J.S."/>
            <person name="Kwon J."/>
            <person name="Seong C.N."/>
        </authorList>
    </citation>
    <scope>NUCLEOTIDE SEQUENCE [LARGE SCALE GENOMIC DNA]</scope>
    <source>
        <strain evidence="4 5">04SU4-P</strain>
    </source>
</reference>
<dbReference type="SMART" id="SM00086">
    <property type="entry name" value="PAC"/>
    <property type="match status" value="2"/>
</dbReference>
<dbReference type="InterPro" id="IPR035965">
    <property type="entry name" value="PAS-like_dom_sf"/>
</dbReference>
<dbReference type="InterPro" id="IPR005467">
    <property type="entry name" value="His_kinase_dom"/>
</dbReference>
<dbReference type="CDD" id="cd00130">
    <property type="entry name" value="PAS"/>
    <property type="match status" value="2"/>
</dbReference>
<dbReference type="InterPro" id="IPR001610">
    <property type="entry name" value="PAC"/>
</dbReference>
<keyword evidence="5" id="KW-1185">Reference proteome</keyword>
<dbReference type="NCBIfam" id="TIGR00229">
    <property type="entry name" value="sensory_box"/>
    <property type="match status" value="2"/>
</dbReference>
<evidence type="ECO:0000259" key="2">
    <source>
        <dbReference type="PROSITE" id="PS50112"/>
    </source>
</evidence>
<gene>
    <name evidence="4" type="ORF">SMD31_05445</name>
</gene>
<dbReference type="Pfam" id="PF07568">
    <property type="entry name" value="HisKA_2"/>
    <property type="match status" value="1"/>
</dbReference>
<dbReference type="PROSITE" id="PS50113">
    <property type="entry name" value="PAC"/>
    <property type="match status" value="2"/>
</dbReference>
<dbReference type="SUPFAM" id="SSF55874">
    <property type="entry name" value="ATPase domain of HSP90 chaperone/DNA topoisomerase II/histidine kinase"/>
    <property type="match status" value="1"/>
</dbReference>
<dbReference type="InterPro" id="IPR003594">
    <property type="entry name" value="HATPase_dom"/>
</dbReference>
<dbReference type="SMART" id="SM00387">
    <property type="entry name" value="HATPase_c"/>
    <property type="match status" value="1"/>
</dbReference>
<evidence type="ECO:0000313" key="5">
    <source>
        <dbReference type="Proteomes" id="UP001271769"/>
    </source>
</evidence>
<dbReference type="PANTHER" id="PTHR43065">
    <property type="entry name" value="SENSOR HISTIDINE KINASE"/>
    <property type="match status" value="1"/>
</dbReference>
<evidence type="ECO:0000259" key="1">
    <source>
        <dbReference type="PROSITE" id="PS50109"/>
    </source>
</evidence>
<feature type="domain" description="PAC" evidence="3">
    <location>
        <begin position="95"/>
        <end position="145"/>
    </location>
</feature>
<dbReference type="InterPro" id="IPR000700">
    <property type="entry name" value="PAS-assoc_C"/>
</dbReference>
<sequence length="474" mass="52125">MSDAGSASIDPAPVTSGEHSRFRLVVEAAPSAMVMVDAAGCIEMVNLQAERVFGYSRSEMIGRPVEMLLPARMRDHHPDLRRTFFTNPRSRPMGIGRDLFARRKDGSEFPVEIGLNPIETDEGTMVLSAIVDISERKRSEERFRLVVEAAPNAMVMINGRGEIEMVNAQAERVFGYARTEMLGQPVEMLVPERFRSHHPALRKSFGGAAEARPMGAGRDLFARRKDGSEFPVEIGLNPIETEDGVMVLSAIVDISDRKQKENRIAQALKEKDVLLGEIHHRVKNNLQIVHSLLDLQSGQISDPAVLAMLRDSQNRIHSMALIHQTLYQSQDFAQVDFGVFLDSFVPVLVSSYALHSNNITLEIATHDVALPINTAIPCGLIVNELVSNALKHAFPNDRQGKIMLELQAGNDRNLILVVSDDGVGLPPGLDIRTSGSLGLQLVATLAAQLRGTLDIGQGAPTRFSLRFPRPDEGR</sequence>
<dbReference type="Pfam" id="PF02518">
    <property type="entry name" value="HATPase_c"/>
    <property type="match status" value="1"/>
</dbReference>
<dbReference type="PROSITE" id="PS50109">
    <property type="entry name" value="HIS_KIN"/>
    <property type="match status" value="1"/>
</dbReference>
<dbReference type="InterPro" id="IPR036890">
    <property type="entry name" value="HATPase_C_sf"/>
</dbReference>
<feature type="domain" description="PAS" evidence="2">
    <location>
        <begin position="139"/>
        <end position="208"/>
    </location>
</feature>
<evidence type="ECO:0000313" key="4">
    <source>
        <dbReference type="EMBL" id="MDY0871352.1"/>
    </source>
</evidence>
<evidence type="ECO:0000259" key="3">
    <source>
        <dbReference type="PROSITE" id="PS50113"/>
    </source>
</evidence>
<dbReference type="Proteomes" id="UP001271769">
    <property type="component" value="Unassembled WGS sequence"/>
</dbReference>
<dbReference type="InterPro" id="IPR011495">
    <property type="entry name" value="Sig_transdc_His_kin_sub2_dim/P"/>
</dbReference>
<dbReference type="Gene3D" id="3.30.565.10">
    <property type="entry name" value="Histidine kinase-like ATPase, C-terminal domain"/>
    <property type="match status" value="1"/>
</dbReference>
<feature type="domain" description="PAC" evidence="3">
    <location>
        <begin position="216"/>
        <end position="266"/>
    </location>
</feature>
<dbReference type="SUPFAM" id="SSF55785">
    <property type="entry name" value="PYP-like sensor domain (PAS domain)"/>
    <property type="match status" value="2"/>
</dbReference>
<dbReference type="InterPro" id="IPR000014">
    <property type="entry name" value="PAS"/>
</dbReference>
<dbReference type="Pfam" id="PF13426">
    <property type="entry name" value="PAS_9"/>
    <property type="match status" value="2"/>
</dbReference>
<feature type="domain" description="PAS" evidence="2">
    <location>
        <begin position="18"/>
        <end position="70"/>
    </location>
</feature>
<dbReference type="Gene3D" id="3.30.450.20">
    <property type="entry name" value="PAS domain"/>
    <property type="match status" value="2"/>
</dbReference>
<dbReference type="PROSITE" id="PS50112">
    <property type="entry name" value="PAS"/>
    <property type="match status" value="2"/>
</dbReference>
<name>A0ABU5DVM7_9PROT</name>
<protein>
    <submittedName>
        <fullName evidence="4">PAS domain S-box protein</fullName>
    </submittedName>
</protein>
<feature type="domain" description="Histidine kinase" evidence="1">
    <location>
        <begin position="381"/>
        <end position="471"/>
    </location>
</feature>